<reference evidence="3" key="2">
    <citation type="journal article" date="2016" name="Genome Announc.">
        <title>Draft Genome Sequences of Two Novel Amoeba-Resistant Intranuclear Bacteria, 'Candidatus Berkiella cookevillensis' and 'Candidatus Berkiella aquae'.</title>
        <authorList>
            <person name="Mehari Y.T."/>
            <person name="Arivett B.A."/>
            <person name="Farone A.L."/>
            <person name="Gunderson J.H."/>
            <person name="Farone M.B."/>
        </authorList>
    </citation>
    <scope>NUCLEOTIDE SEQUENCE</scope>
    <source>
        <strain evidence="3">HT99</strain>
    </source>
</reference>
<reference evidence="2" key="1">
    <citation type="submission" date="2015-09" db="EMBL/GenBank/DDBJ databases">
        <title>Draft Genome Sequences of Two Novel Amoeba-resistant Intranuclear Bacteria, Candidatus Berkiella cookevillensis and Candidatus Berkiella aquae.</title>
        <authorList>
            <person name="Mehari Y.T."/>
            <person name="Arivett B.A."/>
            <person name="Farone A.L."/>
            <person name="Gunderson J.H."/>
            <person name="Farone M.B."/>
        </authorList>
    </citation>
    <scope>NUCLEOTIDE SEQUENCE [LARGE SCALE GENOMIC DNA]</scope>
    <source>
        <strain evidence="2">HT99</strain>
    </source>
</reference>
<dbReference type="InterPro" id="IPR029058">
    <property type="entry name" value="AB_hydrolase_fold"/>
</dbReference>
<evidence type="ECO:0000313" key="2">
    <source>
        <dbReference type="EMBL" id="KRG21388.1"/>
    </source>
</evidence>
<keyword evidence="1" id="KW-1133">Transmembrane helix</keyword>
<proteinExistence type="predicted"/>
<name>A0A0Q9YL37_9GAMM</name>
<organism evidence="2">
    <name type="scientific">Candidatus Berkiella aquae</name>
    <dbReference type="NCBI Taxonomy" id="295108"/>
    <lineage>
        <taxon>Bacteria</taxon>
        <taxon>Pseudomonadati</taxon>
        <taxon>Pseudomonadota</taxon>
        <taxon>Gammaproteobacteria</taxon>
        <taxon>Candidatus Berkiellales</taxon>
        <taxon>Candidatus Berkiellaceae</taxon>
        <taxon>Candidatus Berkiella</taxon>
    </lineage>
</organism>
<dbReference type="Proteomes" id="UP000051497">
    <property type="component" value="Unassembled WGS sequence"/>
</dbReference>
<keyword evidence="1" id="KW-0812">Transmembrane</keyword>
<dbReference type="EMBL" id="LKAJ01000005">
    <property type="protein sequence ID" value="KRG21388.1"/>
    <property type="molecule type" value="Genomic_DNA"/>
</dbReference>
<gene>
    <name evidence="3" type="ORF">HT99x_005900</name>
    <name evidence="2" type="ORF">HT99x_01564</name>
</gene>
<keyword evidence="3" id="KW-0378">Hydrolase</keyword>
<keyword evidence="4" id="KW-1185">Reference proteome</keyword>
<evidence type="ECO:0000256" key="1">
    <source>
        <dbReference type="SAM" id="Phobius"/>
    </source>
</evidence>
<protein>
    <submittedName>
        <fullName evidence="3">Alpha/beta hydrolase</fullName>
    </submittedName>
</protein>
<evidence type="ECO:0000313" key="3">
    <source>
        <dbReference type="EMBL" id="MCS5710956.1"/>
    </source>
</evidence>
<feature type="transmembrane region" description="Helical" evidence="1">
    <location>
        <begin position="204"/>
        <end position="237"/>
    </location>
</feature>
<dbReference type="SUPFAM" id="SSF53474">
    <property type="entry name" value="alpha/beta-Hydrolases"/>
    <property type="match status" value="1"/>
</dbReference>
<keyword evidence="1" id="KW-0472">Membrane</keyword>
<dbReference type="STRING" id="295108.HT99x_01564"/>
<reference evidence="3" key="3">
    <citation type="submission" date="2021-06" db="EMBL/GenBank/DDBJ databases">
        <title>Genomic Description and Analysis of Intracellular Bacteria, Candidatus Berkiella cookevillensis and Candidatus Berkiella aquae.</title>
        <authorList>
            <person name="Kidane D.T."/>
            <person name="Mehari Y.T."/>
            <person name="Rice F.C."/>
            <person name="Arivett B.A."/>
            <person name="Farone A.L."/>
            <person name="Berk S.G."/>
            <person name="Farone M.B."/>
        </authorList>
    </citation>
    <scope>NUCLEOTIDE SEQUENCE</scope>
    <source>
        <strain evidence="3">HT99</strain>
    </source>
</reference>
<accession>A0A0Q9YL37</accession>
<dbReference type="EMBL" id="LKAJ02000001">
    <property type="protein sequence ID" value="MCS5710956.1"/>
    <property type="molecule type" value="Genomic_DNA"/>
</dbReference>
<comment type="caution">
    <text evidence="2">The sequence shown here is derived from an EMBL/GenBank/DDBJ whole genome shotgun (WGS) entry which is preliminary data.</text>
</comment>
<dbReference type="GO" id="GO:0016787">
    <property type="term" value="F:hydrolase activity"/>
    <property type="evidence" value="ECO:0007669"/>
    <property type="project" value="UniProtKB-KW"/>
</dbReference>
<dbReference type="AlphaFoldDB" id="A0A0Q9YL37"/>
<dbReference type="OrthoDB" id="5644263at2"/>
<dbReference type="RefSeq" id="WP_075066191.1">
    <property type="nucleotide sequence ID" value="NZ_LKAJ02000001.1"/>
</dbReference>
<evidence type="ECO:0000313" key="4">
    <source>
        <dbReference type="Proteomes" id="UP000051497"/>
    </source>
</evidence>
<dbReference type="Gene3D" id="3.40.50.1820">
    <property type="entry name" value="alpha/beta hydrolase"/>
    <property type="match status" value="1"/>
</dbReference>
<sequence length="388" mass="43199">MILRNLIGHTISQIIMPSQIIHASIRPPHSHANKKKTVGDLRIYQYPDKNFNINADTKIIIHAFGNGDCAEIHDSELQELTNKYANKNVVVVGMNFRNVSNSRGKPSSEKDWIEDVVSIVDHYRGKGAPLKNILLKGHSLGGAIMTMAAAKIFADELAKLKQTTPNPSKEAINNCAPRLFNNRSFSTLADEVMISILGKTGTGAIAAVFVGLMSLAFLTIANAALLGVGLFTVNWIFPSLAEFIMRPALDLTLWLTFGRMDALSAYKSLPEEVKDCVIAKDDLVIRERATIHYRLKNHRSQQKQLLRKGIQEARDDAEKTPLKKRLRDIKDSKLCFEVNGGLSIGAHNHPLEMLHTYHKLRGGAHSQRRQISGAQVMENKCKRLLKIS</sequence>